<dbReference type="InterPro" id="IPR013830">
    <property type="entry name" value="SGNH_hydro"/>
</dbReference>
<name>A0ABS0DDZ0_9NOCA</name>
<dbReference type="Gene3D" id="3.40.50.1110">
    <property type="entry name" value="SGNH hydrolase"/>
    <property type="match status" value="1"/>
</dbReference>
<dbReference type="Pfam" id="PF13472">
    <property type="entry name" value="Lipase_GDSL_2"/>
    <property type="match status" value="1"/>
</dbReference>
<protein>
    <submittedName>
        <fullName evidence="2">G-D-S-L family lipolytic protein</fullName>
    </submittedName>
</protein>
<dbReference type="InterPro" id="IPR036514">
    <property type="entry name" value="SGNH_hydro_sf"/>
</dbReference>
<evidence type="ECO:0000313" key="3">
    <source>
        <dbReference type="Proteomes" id="UP000707731"/>
    </source>
</evidence>
<evidence type="ECO:0000313" key="2">
    <source>
        <dbReference type="EMBL" id="MBF6356682.1"/>
    </source>
</evidence>
<keyword evidence="3" id="KW-1185">Reference proteome</keyword>
<reference evidence="2 3" key="1">
    <citation type="submission" date="2020-10" db="EMBL/GenBank/DDBJ databases">
        <title>Identification of Nocardia species via Next-generation sequencing and recognition of intraspecies genetic diversity.</title>
        <authorList>
            <person name="Li P."/>
            <person name="Li P."/>
            <person name="Lu B."/>
        </authorList>
    </citation>
    <scope>NUCLEOTIDE SEQUENCE [LARGE SCALE GENOMIC DNA]</scope>
    <source>
        <strain evidence="2 3">BJ06-0143</strain>
    </source>
</reference>
<dbReference type="RefSeq" id="WP_195003518.1">
    <property type="nucleotide sequence ID" value="NZ_JADLQN010000003.1"/>
</dbReference>
<dbReference type="InterPro" id="IPR051532">
    <property type="entry name" value="Ester_Hydrolysis_Enzymes"/>
</dbReference>
<dbReference type="SUPFAM" id="SSF52266">
    <property type="entry name" value="SGNH hydrolase"/>
    <property type="match status" value="1"/>
</dbReference>
<dbReference type="EMBL" id="JADLQN010000003">
    <property type="protein sequence ID" value="MBF6356682.1"/>
    <property type="molecule type" value="Genomic_DNA"/>
</dbReference>
<evidence type="ECO:0000259" key="1">
    <source>
        <dbReference type="Pfam" id="PF13472"/>
    </source>
</evidence>
<accession>A0ABS0DDZ0</accession>
<sequence>MVEDLRLCFVGDSFVAGVGDPRRLGWAGRLAAAASPQIPLTVYNLGIRGQTAPEIEARLIAECAPRLPEWVTAGVVLSFGANDTAWAGGEPRVAPAASASALTRMLDAVAARGWAALMVGPPPVAEDAHNARIGDLDAEYARRCAAAAVPYVPVLAALSADEVWMREVREGDGAHPGAAGYEAMAALVAPAWETWFGGLAR</sequence>
<gene>
    <name evidence="2" type="ORF">IU449_19390</name>
</gene>
<dbReference type="PANTHER" id="PTHR30383">
    <property type="entry name" value="THIOESTERASE 1/PROTEASE 1/LYSOPHOSPHOLIPASE L1"/>
    <property type="match status" value="1"/>
</dbReference>
<feature type="domain" description="SGNH hydrolase-type esterase" evidence="1">
    <location>
        <begin position="9"/>
        <end position="183"/>
    </location>
</feature>
<proteinExistence type="predicted"/>
<organism evidence="2 3">
    <name type="scientific">Nocardia higoensis</name>
    <dbReference type="NCBI Taxonomy" id="228599"/>
    <lineage>
        <taxon>Bacteria</taxon>
        <taxon>Bacillati</taxon>
        <taxon>Actinomycetota</taxon>
        <taxon>Actinomycetes</taxon>
        <taxon>Mycobacteriales</taxon>
        <taxon>Nocardiaceae</taxon>
        <taxon>Nocardia</taxon>
    </lineage>
</organism>
<dbReference type="Proteomes" id="UP000707731">
    <property type="component" value="Unassembled WGS sequence"/>
</dbReference>
<comment type="caution">
    <text evidence="2">The sequence shown here is derived from an EMBL/GenBank/DDBJ whole genome shotgun (WGS) entry which is preliminary data.</text>
</comment>
<dbReference type="PANTHER" id="PTHR30383:SF5">
    <property type="entry name" value="SGNH HYDROLASE-TYPE ESTERASE DOMAIN-CONTAINING PROTEIN"/>
    <property type="match status" value="1"/>
</dbReference>